<protein>
    <submittedName>
        <fullName evidence="9">Efflux RND transporter periplasmic adaptor subunit</fullName>
    </submittedName>
</protein>
<dbReference type="AlphaFoldDB" id="A0A4U1C8G1"/>
<dbReference type="GO" id="GO:0030288">
    <property type="term" value="C:outer membrane-bounded periplasmic space"/>
    <property type="evidence" value="ECO:0007669"/>
    <property type="project" value="TreeGrafter"/>
</dbReference>
<dbReference type="SUPFAM" id="SSF111369">
    <property type="entry name" value="HlyD-like secretion proteins"/>
    <property type="match status" value="1"/>
</dbReference>
<dbReference type="OrthoDB" id="9806939at2"/>
<feature type="chain" id="PRO_5020565884" evidence="3">
    <location>
        <begin position="23"/>
        <end position="409"/>
    </location>
</feature>
<feature type="domain" description="Multidrug resistance protein MdtA-like C-terminal permuted SH3" evidence="8">
    <location>
        <begin position="326"/>
        <end position="385"/>
    </location>
</feature>
<dbReference type="EMBL" id="SWBO01000003">
    <property type="protein sequence ID" value="TKC01851.1"/>
    <property type="molecule type" value="Genomic_DNA"/>
</dbReference>
<keyword evidence="2" id="KW-0813">Transport</keyword>
<dbReference type="Gene3D" id="2.40.30.170">
    <property type="match status" value="1"/>
</dbReference>
<dbReference type="InterPro" id="IPR051909">
    <property type="entry name" value="MFP_Cation_Efflux"/>
</dbReference>
<dbReference type="PANTHER" id="PTHR30097">
    <property type="entry name" value="CATION EFFLUX SYSTEM PROTEIN CUSB"/>
    <property type="match status" value="1"/>
</dbReference>
<feature type="domain" description="CusB-like three alpha-helical bundle" evidence="5">
    <location>
        <begin position="153"/>
        <end position="205"/>
    </location>
</feature>
<feature type="domain" description="CusB-like beta-barrel" evidence="7">
    <location>
        <begin position="245"/>
        <end position="320"/>
    </location>
</feature>
<dbReference type="Pfam" id="PF25869">
    <property type="entry name" value="3HB_CusB"/>
    <property type="match status" value="1"/>
</dbReference>
<evidence type="ECO:0000259" key="8">
    <source>
        <dbReference type="Pfam" id="PF25967"/>
    </source>
</evidence>
<feature type="signal peptide" evidence="3">
    <location>
        <begin position="1"/>
        <end position="22"/>
    </location>
</feature>
<dbReference type="InterPro" id="IPR045800">
    <property type="entry name" value="HMBD"/>
</dbReference>
<dbReference type="GO" id="GO:0015679">
    <property type="term" value="P:plasma membrane copper ion transport"/>
    <property type="evidence" value="ECO:0007669"/>
    <property type="project" value="TreeGrafter"/>
</dbReference>
<dbReference type="InterPro" id="IPR006143">
    <property type="entry name" value="RND_pump_MFP"/>
</dbReference>
<organism evidence="9 10">
    <name type="scientific">Pedobacter cryotolerans</name>
    <dbReference type="NCBI Taxonomy" id="2571270"/>
    <lineage>
        <taxon>Bacteria</taxon>
        <taxon>Pseudomonadati</taxon>
        <taxon>Bacteroidota</taxon>
        <taxon>Sphingobacteriia</taxon>
        <taxon>Sphingobacteriales</taxon>
        <taxon>Sphingobacteriaceae</taxon>
        <taxon>Pedobacter</taxon>
    </lineage>
</organism>
<dbReference type="GO" id="GO:0022857">
    <property type="term" value="F:transmembrane transporter activity"/>
    <property type="evidence" value="ECO:0007669"/>
    <property type="project" value="InterPro"/>
</dbReference>
<evidence type="ECO:0000313" key="10">
    <source>
        <dbReference type="Proteomes" id="UP000310477"/>
    </source>
</evidence>
<dbReference type="PROSITE" id="PS51257">
    <property type="entry name" value="PROKAR_LIPOPROTEIN"/>
    <property type="match status" value="1"/>
</dbReference>
<evidence type="ECO:0000256" key="3">
    <source>
        <dbReference type="SAM" id="SignalP"/>
    </source>
</evidence>
<dbReference type="GO" id="GO:0060003">
    <property type="term" value="P:copper ion export"/>
    <property type="evidence" value="ECO:0007669"/>
    <property type="project" value="TreeGrafter"/>
</dbReference>
<accession>A0A4U1C8G1</accession>
<dbReference type="InterPro" id="IPR058791">
    <property type="entry name" value="3HB_CusB"/>
</dbReference>
<dbReference type="Gene3D" id="2.40.50.100">
    <property type="match status" value="1"/>
</dbReference>
<dbReference type="Pfam" id="PF19335">
    <property type="entry name" value="HMBD"/>
    <property type="match status" value="1"/>
</dbReference>
<evidence type="ECO:0000256" key="1">
    <source>
        <dbReference type="ARBA" id="ARBA00009477"/>
    </source>
</evidence>
<dbReference type="Pfam" id="PF25967">
    <property type="entry name" value="RND-MFP_C"/>
    <property type="match status" value="1"/>
</dbReference>
<evidence type="ECO:0000259" key="6">
    <source>
        <dbReference type="Pfam" id="PF25919"/>
    </source>
</evidence>
<sequence>MERKLFIKKIALMAVLPSVFIAACSNEKKPVEGAAKEKVQTFTCPMHPQVIKNEMGTCPICGMDLVPFEKNSNDKALKVDEKRQALANITTLIIGENSFSGGKQLNGRLTVDPEQSSYISSRIAGRIERLYVRETGVKVSKGQPLYQLYSEQLATLQQEYLMAVAQQKQFQGDKIESQLVAAAKQKLLLYGQSESQVQQLLKTQKKDPFIVFYAPQSGIVAELSVTQGQYVQEGGSIIRLEGYGQLWVEADVYPNEAKNIKQGQKVKVVVAGWEDKPQEMIISFITPALQSGSQLTQIRGTIPNPSNQWQPGLQANVFLPSASQTNVLTLPVDAVIRDGKGMHVWVKSGKDNFEAKLVKTGQENDDQVEIAEGLKKGDQVVVTGAYLLYSEYILKRGKNPVEGLKLSKS</sequence>
<evidence type="ECO:0000313" key="9">
    <source>
        <dbReference type="EMBL" id="TKC01851.1"/>
    </source>
</evidence>
<dbReference type="InterPro" id="IPR058792">
    <property type="entry name" value="Beta-barrel_RND_2"/>
</dbReference>
<gene>
    <name evidence="9" type="ORF">FA045_06285</name>
</gene>
<name>A0A4U1C8G1_9SPHI</name>
<dbReference type="GO" id="GO:0016020">
    <property type="term" value="C:membrane"/>
    <property type="evidence" value="ECO:0007669"/>
    <property type="project" value="InterPro"/>
</dbReference>
<evidence type="ECO:0000259" key="5">
    <source>
        <dbReference type="Pfam" id="PF25869"/>
    </source>
</evidence>
<dbReference type="NCBIfam" id="TIGR01730">
    <property type="entry name" value="RND_mfp"/>
    <property type="match status" value="1"/>
</dbReference>
<feature type="domain" description="CusB-like barrel-sandwich hybrid" evidence="6">
    <location>
        <begin position="118"/>
        <end position="240"/>
    </location>
</feature>
<evidence type="ECO:0000256" key="2">
    <source>
        <dbReference type="ARBA" id="ARBA00022448"/>
    </source>
</evidence>
<comment type="caution">
    <text evidence="9">The sequence shown here is derived from an EMBL/GenBank/DDBJ whole genome shotgun (WGS) entry which is preliminary data.</text>
</comment>
<keyword evidence="3" id="KW-0732">Signal</keyword>
<evidence type="ECO:0000259" key="7">
    <source>
        <dbReference type="Pfam" id="PF25954"/>
    </source>
</evidence>
<proteinExistence type="inferred from homology"/>
<evidence type="ECO:0000259" key="4">
    <source>
        <dbReference type="Pfam" id="PF19335"/>
    </source>
</evidence>
<dbReference type="FunFam" id="2.40.420.20:FF:000006">
    <property type="entry name" value="RND family efflux transporter MFP subunit"/>
    <property type="match status" value="1"/>
</dbReference>
<dbReference type="RefSeq" id="WP_136875618.1">
    <property type="nucleotide sequence ID" value="NZ_SWBO01000003.1"/>
</dbReference>
<comment type="similarity">
    <text evidence="1">Belongs to the membrane fusion protein (MFP) (TC 8.A.1) family.</text>
</comment>
<dbReference type="Pfam" id="PF25919">
    <property type="entry name" value="BSH_CusB"/>
    <property type="match status" value="1"/>
</dbReference>
<dbReference type="InterPro" id="IPR058627">
    <property type="entry name" value="MdtA-like_C"/>
</dbReference>
<reference evidence="9 10" key="1">
    <citation type="submission" date="2019-04" db="EMBL/GenBank/DDBJ databases">
        <title>Pedobacter sp. AR-2-6 sp. nov., isolated from Arctic soil.</title>
        <authorList>
            <person name="Dahal R.H."/>
            <person name="Kim D.-U."/>
        </authorList>
    </citation>
    <scope>NUCLEOTIDE SEQUENCE [LARGE SCALE GENOMIC DNA]</scope>
    <source>
        <strain evidence="9 10">AR-2-6</strain>
    </source>
</reference>
<feature type="domain" description="Heavy metal binding" evidence="4">
    <location>
        <begin position="42"/>
        <end position="67"/>
    </location>
</feature>
<keyword evidence="10" id="KW-1185">Reference proteome</keyword>
<dbReference type="Gene3D" id="2.40.420.20">
    <property type="match status" value="1"/>
</dbReference>
<dbReference type="Proteomes" id="UP000310477">
    <property type="component" value="Unassembled WGS sequence"/>
</dbReference>
<dbReference type="GO" id="GO:0046914">
    <property type="term" value="F:transition metal ion binding"/>
    <property type="evidence" value="ECO:0007669"/>
    <property type="project" value="TreeGrafter"/>
</dbReference>
<dbReference type="PANTHER" id="PTHR30097:SF4">
    <property type="entry name" value="SLR6042 PROTEIN"/>
    <property type="match status" value="1"/>
</dbReference>
<dbReference type="InterPro" id="IPR058790">
    <property type="entry name" value="BSH_CusB"/>
</dbReference>
<dbReference type="Pfam" id="PF25954">
    <property type="entry name" value="Beta-barrel_RND_2"/>
    <property type="match status" value="1"/>
</dbReference>